<evidence type="ECO:0000256" key="4">
    <source>
        <dbReference type="SAM" id="Coils"/>
    </source>
</evidence>
<dbReference type="Pfam" id="PF07714">
    <property type="entry name" value="PK_Tyr_Ser-Thr"/>
    <property type="match status" value="1"/>
</dbReference>
<feature type="domain" description="Protein kinase" evidence="6">
    <location>
        <begin position="377"/>
        <end position="643"/>
    </location>
</feature>
<keyword evidence="3" id="KW-0833">Ubl conjugation pathway</keyword>
<feature type="region of interest" description="Disordered" evidence="5">
    <location>
        <begin position="243"/>
        <end position="275"/>
    </location>
</feature>
<dbReference type="SMART" id="SM00220">
    <property type="entry name" value="S_TKc"/>
    <property type="match status" value="1"/>
</dbReference>
<feature type="coiled-coil region" evidence="4">
    <location>
        <begin position="283"/>
        <end position="356"/>
    </location>
</feature>
<keyword evidence="4" id="KW-0175">Coiled coil</keyword>
<dbReference type="Gramene" id="PUZ58914">
    <property type="protein sequence ID" value="PUZ58914"/>
    <property type="gene ID" value="GQ55_4G000200"/>
</dbReference>
<organism evidence="7 8">
    <name type="scientific">Panicum hallii var. hallii</name>
    <dbReference type="NCBI Taxonomy" id="1504633"/>
    <lineage>
        <taxon>Eukaryota</taxon>
        <taxon>Viridiplantae</taxon>
        <taxon>Streptophyta</taxon>
        <taxon>Embryophyta</taxon>
        <taxon>Tracheophyta</taxon>
        <taxon>Spermatophyta</taxon>
        <taxon>Magnoliopsida</taxon>
        <taxon>Liliopsida</taxon>
        <taxon>Poales</taxon>
        <taxon>Poaceae</taxon>
        <taxon>PACMAD clade</taxon>
        <taxon>Panicoideae</taxon>
        <taxon>Panicodae</taxon>
        <taxon>Paniceae</taxon>
        <taxon>Panicinae</taxon>
        <taxon>Panicum</taxon>
        <taxon>Panicum sect. Panicum</taxon>
    </lineage>
</organism>
<protein>
    <recommendedName>
        <fullName evidence="2">RING-type E3 ubiquitin transferase</fullName>
        <ecNumber evidence="2">2.3.2.27</ecNumber>
    </recommendedName>
</protein>
<evidence type="ECO:0000256" key="3">
    <source>
        <dbReference type="ARBA" id="ARBA00022786"/>
    </source>
</evidence>
<evidence type="ECO:0000256" key="1">
    <source>
        <dbReference type="ARBA" id="ARBA00000900"/>
    </source>
</evidence>
<feature type="region of interest" description="Disordered" evidence="5">
    <location>
        <begin position="1"/>
        <end position="54"/>
    </location>
</feature>
<keyword evidence="8" id="KW-1185">Reference proteome</keyword>
<reference evidence="7 8" key="1">
    <citation type="submission" date="2018-04" db="EMBL/GenBank/DDBJ databases">
        <title>WGS assembly of Panicum hallii var. hallii HAL2.</title>
        <authorList>
            <person name="Lovell J."/>
            <person name="Jenkins J."/>
            <person name="Lowry D."/>
            <person name="Mamidi S."/>
            <person name="Sreedasyam A."/>
            <person name="Weng X."/>
            <person name="Barry K."/>
            <person name="Bonette J."/>
            <person name="Campitelli B."/>
            <person name="Daum C."/>
            <person name="Gordon S."/>
            <person name="Gould B."/>
            <person name="Lipzen A."/>
            <person name="MacQueen A."/>
            <person name="Palacio-Mejia J."/>
            <person name="Plott C."/>
            <person name="Shakirov E."/>
            <person name="Shu S."/>
            <person name="Yoshinaga Y."/>
            <person name="Zane M."/>
            <person name="Rokhsar D."/>
            <person name="Grimwood J."/>
            <person name="Schmutz J."/>
            <person name="Juenger T."/>
        </authorList>
    </citation>
    <scope>NUCLEOTIDE SEQUENCE [LARGE SCALE GENOMIC DNA]</scope>
    <source>
        <strain evidence="8">cv. HAL2</strain>
    </source>
</reference>
<dbReference type="PROSITE" id="PS00108">
    <property type="entry name" value="PROTEIN_KINASE_ST"/>
    <property type="match status" value="1"/>
</dbReference>
<accession>A0A2T7DTK3</accession>
<dbReference type="PROSITE" id="PS50011">
    <property type="entry name" value="PROTEIN_KINASE_DOM"/>
    <property type="match status" value="1"/>
</dbReference>
<comment type="catalytic activity">
    <reaction evidence="1">
        <text>S-ubiquitinyl-[E2 ubiquitin-conjugating enzyme]-L-cysteine + [acceptor protein]-L-lysine = [E2 ubiquitin-conjugating enzyme]-L-cysteine + N(6)-ubiquitinyl-[acceptor protein]-L-lysine.</text>
        <dbReference type="EC" id="2.3.2.27"/>
    </reaction>
</comment>
<dbReference type="SUPFAM" id="SSF52402">
    <property type="entry name" value="Adenine nucleotide alpha hydrolases-like"/>
    <property type="match status" value="1"/>
</dbReference>
<dbReference type="InterPro" id="IPR014729">
    <property type="entry name" value="Rossmann-like_a/b/a_fold"/>
</dbReference>
<dbReference type="GO" id="GO:0005524">
    <property type="term" value="F:ATP binding"/>
    <property type="evidence" value="ECO:0007669"/>
    <property type="project" value="InterPro"/>
</dbReference>
<gene>
    <name evidence="7" type="ORF">GQ55_4G000200</name>
</gene>
<dbReference type="InterPro" id="IPR051348">
    <property type="entry name" value="U-box_ubiquitin_ligases"/>
</dbReference>
<dbReference type="InterPro" id="IPR001245">
    <property type="entry name" value="Ser-Thr/Tyr_kinase_cat_dom"/>
</dbReference>
<dbReference type="InterPro" id="IPR000719">
    <property type="entry name" value="Prot_kinase_dom"/>
</dbReference>
<feature type="compositionally biased region" description="Low complexity" evidence="5">
    <location>
        <begin position="14"/>
        <end position="54"/>
    </location>
</feature>
<dbReference type="GO" id="GO:0004672">
    <property type="term" value="F:protein kinase activity"/>
    <property type="evidence" value="ECO:0007669"/>
    <property type="project" value="InterPro"/>
</dbReference>
<sequence length="646" mass="69929">MFLRAPAAGETADASIRSTRTWSSSSSAGRGAPSLSGISNGSEQQEGSAGGSSEEPLPLVVGVAVGKEVKQCKANLMWVLSNLDALIAGDKQTKRKATVVLLHVHRLAKTIPFMGANFPAEQLHESEVSAFRQAETQAMNRAMAKYRAICAKVKVHAVCKVETAVAGDGDVAQGILRLVAQNGIRRLVVGAAADKRYSSKMTAPSSRTAASVQQHAHPLCAIWFLCKGNLICTRPAAAESQAQHAPAAAATYTTRPGSLRRNDGEEPPPPPPPSVVHRLWVDNQQQEQDIQSIFAEAEKLKREQQVVAALEAQVLSEAHCLLFSLEREQEELRRQRDAALREAAALRDRLRHLEDKSRPAFIDLSYDDLLEATRNLDEALRLGQPGGYGAVYRAVVLRRGDKDKLEVAVKVLNPPQGQGGSRFRQQVEELSKLRHPNVVPLLGACSAPEASALVYEYLPGGSLEERLAGSSKEALLWPERTRIAAEVRAALVFLHRNNMVHGDLKPANVLLGLGLTTSKLADVGLCRLLEADATAVLMRCTVAYMDPEFLASGELRPSSDAYASGVLLLRLLTGLPAMGLARQVQAALVEGRVTEILDASAGDWPYTLEQAEQLAHLAVRCCEMTSDNRPELAGEMDQTLECFQLQ</sequence>
<dbReference type="CDD" id="cd01989">
    <property type="entry name" value="USP_STK_Ubox_N"/>
    <property type="match status" value="1"/>
</dbReference>
<evidence type="ECO:0000259" key="6">
    <source>
        <dbReference type="PROSITE" id="PS50011"/>
    </source>
</evidence>
<evidence type="ECO:0000313" key="7">
    <source>
        <dbReference type="EMBL" id="PUZ58914.1"/>
    </source>
</evidence>
<evidence type="ECO:0000256" key="5">
    <source>
        <dbReference type="SAM" id="MobiDB-lite"/>
    </source>
</evidence>
<dbReference type="PANTHER" id="PTHR45647:SF153">
    <property type="entry name" value="PROTEIN KINASE DOMAIN-CONTAINING PROTEIN"/>
    <property type="match status" value="1"/>
</dbReference>
<dbReference type="AlphaFoldDB" id="A0A2T7DTK3"/>
<dbReference type="EC" id="2.3.2.27" evidence="2"/>
<evidence type="ECO:0000313" key="8">
    <source>
        <dbReference type="Proteomes" id="UP000244336"/>
    </source>
</evidence>
<dbReference type="STRING" id="1504633.A0A2T7DTK3"/>
<dbReference type="OrthoDB" id="689308at2759"/>
<dbReference type="Gene3D" id="3.30.200.20">
    <property type="entry name" value="Phosphorylase Kinase, domain 1"/>
    <property type="match status" value="1"/>
</dbReference>
<dbReference type="PANTHER" id="PTHR45647">
    <property type="entry name" value="OS02G0152300 PROTEIN"/>
    <property type="match status" value="1"/>
</dbReference>
<dbReference type="InterPro" id="IPR008271">
    <property type="entry name" value="Ser/Thr_kinase_AS"/>
</dbReference>
<dbReference type="Proteomes" id="UP000244336">
    <property type="component" value="Chromosome 4"/>
</dbReference>
<dbReference type="Gene3D" id="1.10.510.10">
    <property type="entry name" value="Transferase(Phosphotransferase) domain 1"/>
    <property type="match status" value="1"/>
</dbReference>
<dbReference type="EMBL" id="CM009752">
    <property type="protein sequence ID" value="PUZ58914.1"/>
    <property type="molecule type" value="Genomic_DNA"/>
</dbReference>
<evidence type="ECO:0000256" key="2">
    <source>
        <dbReference type="ARBA" id="ARBA00012483"/>
    </source>
</evidence>
<dbReference type="InterPro" id="IPR011009">
    <property type="entry name" value="Kinase-like_dom_sf"/>
</dbReference>
<dbReference type="GO" id="GO:0061630">
    <property type="term" value="F:ubiquitin protein ligase activity"/>
    <property type="evidence" value="ECO:0007669"/>
    <property type="project" value="UniProtKB-EC"/>
</dbReference>
<name>A0A2T7DTK3_9POAL</name>
<dbReference type="Gene3D" id="3.40.50.620">
    <property type="entry name" value="HUPs"/>
    <property type="match status" value="1"/>
</dbReference>
<dbReference type="SUPFAM" id="SSF56112">
    <property type="entry name" value="Protein kinase-like (PK-like)"/>
    <property type="match status" value="1"/>
</dbReference>
<proteinExistence type="predicted"/>